<dbReference type="Proteomes" id="UP001604277">
    <property type="component" value="Unassembled WGS sequence"/>
</dbReference>
<dbReference type="EMBL" id="JBFOLJ010000001">
    <property type="protein sequence ID" value="KAL2559363.1"/>
    <property type="molecule type" value="Genomic_DNA"/>
</dbReference>
<comment type="caution">
    <text evidence="1">The sequence shown here is derived from an EMBL/GenBank/DDBJ whole genome shotgun (WGS) entry which is preliminary data.</text>
</comment>
<accession>A0ABD1XBL6</accession>
<organism evidence="1 2">
    <name type="scientific">Forsythia ovata</name>
    <dbReference type="NCBI Taxonomy" id="205694"/>
    <lineage>
        <taxon>Eukaryota</taxon>
        <taxon>Viridiplantae</taxon>
        <taxon>Streptophyta</taxon>
        <taxon>Embryophyta</taxon>
        <taxon>Tracheophyta</taxon>
        <taxon>Spermatophyta</taxon>
        <taxon>Magnoliopsida</taxon>
        <taxon>eudicotyledons</taxon>
        <taxon>Gunneridae</taxon>
        <taxon>Pentapetalae</taxon>
        <taxon>asterids</taxon>
        <taxon>lamiids</taxon>
        <taxon>Lamiales</taxon>
        <taxon>Oleaceae</taxon>
        <taxon>Forsythieae</taxon>
        <taxon>Forsythia</taxon>
    </lineage>
</organism>
<keyword evidence="2" id="KW-1185">Reference proteome</keyword>
<protein>
    <submittedName>
        <fullName evidence="1">Uncharacterized protein</fullName>
    </submittedName>
</protein>
<name>A0ABD1XBL6_9LAMI</name>
<reference evidence="2" key="1">
    <citation type="submission" date="2024-07" db="EMBL/GenBank/DDBJ databases">
        <title>Two chromosome-level genome assemblies of Korean endemic species Abeliophyllum distichum and Forsythia ovata (Oleaceae).</title>
        <authorList>
            <person name="Jang H."/>
        </authorList>
    </citation>
    <scope>NUCLEOTIDE SEQUENCE [LARGE SCALE GENOMIC DNA]</scope>
</reference>
<sequence length="423" mass="48188">MEKTKMLVAYCWGRTSEGKNGEINGCASRSDTFAKPEQRSIARKGERINGSLMMKLKIFGDEGNDIVGLRGRAWTTSLDWFSGLFGWIFGQNIQFMGRLEYRIRDCNESRNFELRRCGWDTYCEWLFLTIAPCDVAKPWQLGSQDIPLMTLLIWKIFLGIPYRARQSISLIMSNYSPISECEPYELRMEKKTSHLNQLANQTQAKKNLQDKNEYAISTPAPDLTASYEPGGLTYHSRLDSPSWRPPRVVIASTVITKGCGTPTNASMNIVEDAITSSQAQNYLDSSCLEQNDDFVFFTQWNENFGGSYTMKSFNFWILPKLRNHSPGINGADFFVESEELASLAFREVGRKHIRVEFQIPHGTAIARGIWTGQLQQLAKDSQCRCAILKFWRSTPHSLPRSCEACETRCPREPCEALIFYVST</sequence>
<dbReference type="AlphaFoldDB" id="A0ABD1XBL6"/>
<gene>
    <name evidence="1" type="ORF">Fot_04102</name>
</gene>
<proteinExistence type="predicted"/>
<evidence type="ECO:0000313" key="1">
    <source>
        <dbReference type="EMBL" id="KAL2559363.1"/>
    </source>
</evidence>
<evidence type="ECO:0000313" key="2">
    <source>
        <dbReference type="Proteomes" id="UP001604277"/>
    </source>
</evidence>